<dbReference type="PANTHER" id="PTHR21366:SF14">
    <property type="entry name" value="GLYOXALASE DOMAIN-CONTAINING PROTEIN 5"/>
    <property type="match status" value="1"/>
</dbReference>
<gene>
    <name evidence="2" type="ORF">SAMN05660830_01197</name>
</gene>
<evidence type="ECO:0000313" key="3">
    <source>
        <dbReference type="Proteomes" id="UP000184001"/>
    </source>
</evidence>
<dbReference type="RefSeq" id="WP_020000835.1">
    <property type="nucleotide sequence ID" value="NZ_CP192219.1"/>
</dbReference>
<dbReference type="EMBL" id="FQZR01000003">
    <property type="protein sequence ID" value="SHI95966.1"/>
    <property type="molecule type" value="Genomic_DNA"/>
</dbReference>
<name>A0A8G2C8Q2_9BACT</name>
<dbReference type="Pfam" id="PF00903">
    <property type="entry name" value="Glyoxalase"/>
    <property type="match status" value="1"/>
</dbReference>
<keyword evidence="2" id="KW-0560">Oxidoreductase</keyword>
<dbReference type="AlphaFoldDB" id="A0A8G2C8Q2"/>
<dbReference type="GO" id="GO:0051213">
    <property type="term" value="F:dioxygenase activity"/>
    <property type="evidence" value="ECO:0007669"/>
    <property type="project" value="UniProtKB-KW"/>
</dbReference>
<dbReference type="PANTHER" id="PTHR21366">
    <property type="entry name" value="GLYOXALASE FAMILY PROTEIN"/>
    <property type="match status" value="1"/>
</dbReference>
<keyword evidence="2" id="KW-0223">Dioxygenase</keyword>
<proteinExistence type="predicted"/>
<reference evidence="2 3" key="1">
    <citation type="submission" date="2016-11" db="EMBL/GenBank/DDBJ databases">
        <authorList>
            <person name="Varghese N."/>
            <person name="Submissions S."/>
        </authorList>
    </citation>
    <scope>NUCLEOTIDE SEQUENCE [LARGE SCALE GENOMIC DNA]</scope>
    <source>
        <strain evidence="2 3">DSM 17919</strain>
    </source>
</reference>
<organism evidence="2 3">
    <name type="scientific">Halodesulfovibrio aestuarii</name>
    <dbReference type="NCBI Taxonomy" id="126333"/>
    <lineage>
        <taxon>Bacteria</taxon>
        <taxon>Pseudomonadati</taxon>
        <taxon>Thermodesulfobacteriota</taxon>
        <taxon>Desulfovibrionia</taxon>
        <taxon>Desulfovibrionales</taxon>
        <taxon>Desulfovibrionaceae</taxon>
        <taxon>Halodesulfovibrio</taxon>
    </lineage>
</organism>
<sequence length="135" mass="15449">MNVEIDHLTLNVESPDACVTFYHEVIGLLPENYDAWKQGKAKFPSVRINTHNMIHFFPPDMWKEMGYLLCSPGKGNHVCLAFAEKEWTALLHRLEEREIKMRGPLTLTGARGTGTSIFINDPEGFTVELKTYDHE</sequence>
<evidence type="ECO:0000259" key="1">
    <source>
        <dbReference type="PROSITE" id="PS51819"/>
    </source>
</evidence>
<accession>A0A8G2C8Q2</accession>
<feature type="domain" description="VOC" evidence="1">
    <location>
        <begin position="4"/>
        <end position="132"/>
    </location>
</feature>
<dbReference type="SUPFAM" id="SSF54593">
    <property type="entry name" value="Glyoxalase/Bleomycin resistance protein/Dihydroxybiphenyl dioxygenase"/>
    <property type="match status" value="1"/>
</dbReference>
<protein>
    <submittedName>
        <fullName evidence="2">Catechol 2,3-dioxygenase</fullName>
    </submittedName>
</protein>
<dbReference type="Gene3D" id="3.10.180.10">
    <property type="entry name" value="2,3-Dihydroxybiphenyl 1,2-Dioxygenase, domain 1"/>
    <property type="match status" value="1"/>
</dbReference>
<evidence type="ECO:0000313" key="2">
    <source>
        <dbReference type="EMBL" id="SHI95966.1"/>
    </source>
</evidence>
<comment type="caution">
    <text evidence="2">The sequence shown here is derived from an EMBL/GenBank/DDBJ whole genome shotgun (WGS) entry which is preliminary data.</text>
</comment>
<dbReference type="Proteomes" id="UP000184001">
    <property type="component" value="Unassembled WGS sequence"/>
</dbReference>
<dbReference type="InterPro" id="IPR050383">
    <property type="entry name" value="GlyoxalaseI/FosfomycinResist"/>
</dbReference>
<dbReference type="InterPro" id="IPR037523">
    <property type="entry name" value="VOC_core"/>
</dbReference>
<dbReference type="PROSITE" id="PS51819">
    <property type="entry name" value="VOC"/>
    <property type="match status" value="1"/>
</dbReference>
<dbReference type="InterPro" id="IPR004360">
    <property type="entry name" value="Glyas_Fos-R_dOase_dom"/>
</dbReference>
<dbReference type="InterPro" id="IPR029068">
    <property type="entry name" value="Glyas_Bleomycin-R_OHBP_Dase"/>
</dbReference>